<keyword evidence="1" id="KW-0472">Membrane</keyword>
<keyword evidence="1" id="KW-0812">Transmembrane</keyword>
<keyword evidence="1" id="KW-1133">Transmembrane helix</keyword>
<keyword evidence="3" id="KW-1185">Reference proteome</keyword>
<accession>A0A2A2LBX0</accession>
<protein>
    <submittedName>
        <fullName evidence="2">Uncharacterized protein</fullName>
    </submittedName>
</protein>
<organism evidence="2 3">
    <name type="scientific">Diploscapter pachys</name>
    <dbReference type="NCBI Taxonomy" id="2018661"/>
    <lineage>
        <taxon>Eukaryota</taxon>
        <taxon>Metazoa</taxon>
        <taxon>Ecdysozoa</taxon>
        <taxon>Nematoda</taxon>
        <taxon>Chromadorea</taxon>
        <taxon>Rhabditida</taxon>
        <taxon>Rhabditina</taxon>
        <taxon>Rhabditomorpha</taxon>
        <taxon>Rhabditoidea</taxon>
        <taxon>Rhabditidae</taxon>
        <taxon>Diploscapter</taxon>
    </lineage>
</organism>
<dbReference type="Proteomes" id="UP000218231">
    <property type="component" value="Unassembled WGS sequence"/>
</dbReference>
<dbReference type="AlphaFoldDB" id="A0A2A2LBX0"/>
<name>A0A2A2LBX0_9BILA</name>
<evidence type="ECO:0000256" key="1">
    <source>
        <dbReference type="SAM" id="Phobius"/>
    </source>
</evidence>
<comment type="caution">
    <text evidence="2">The sequence shown here is derived from an EMBL/GenBank/DDBJ whole genome shotgun (WGS) entry which is preliminary data.</text>
</comment>
<feature type="transmembrane region" description="Helical" evidence="1">
    <location>
        <begin position="12"/>
        <end position="29"/>
    </location>
</feature>
<dbReference type="EMBL" id="LIAE01006940">
    <property type="protein sequence ID" value="PAV83682.1"/>
    <property type="molecule type" value="Genomic_DNA"/>
</dbReference>
<dbReference type="OrthoDB" id="5876798at2759"/>
<evidence type="ECO:0000313" key="3">
    <source>
        <dbReference type="Proteomes" id="UP000218231"/>
    </source>
</evidence>
<sequence length="121" mass="13699">MLGPTTSSIKGFGPIDLCFVLIVLIAILGESDAMQVLYRNNKETGTLPEFDNIKSKSDDTHKPLDEVNERTSYNLGDRYLDDYDATVLARPFIYPVEKRAMMRLGKRSPFRLGKRALMRLG</sequence>
<proteinExistence type="predicted"/>
<evidence type="ECO:0000313" key="2">
    <source>
        <dbReference type="EMBL" id="PAV83682.1"/>
    </source>
</evidence>
<gene>
    <name evidence="2" type="ORF">WR25_21700</name>
</gene>
<reference evidence="2 3" key="1">
    <citation type="journal article" date="2017" name="Curr. Biol.">
        <title>Genome architecture and evolution of a unichromosomal asexual nematode.</title>
        <authorList>
            <person name="Fradin H."/>
            <person name="Zegar C."/>
            <person name="Gutwein M."/>
            <person name="Lucas J."/>
            <person name="Kovtun M."/>
            <person name="Corcoran D."/>
            <person name="Baugh L.R."/>
            <person name="Kiontke K."/>
            <person name="Gunsalus K."/>
            <person name="Fitch D.H."/>
            <person name="Piano F."/>
        </authorList>
    </citation>
    <scope>NUCLEOTIDE SEQUENCE [LARGE SCALE GENOMIC DNA]</scope>
    <source>
        <strain evidence="2">PF1309</strain>
    </source>
</reference>